<reference evidence="1 2" key="1">
    <citation type="submission" date="2017-05" db="EMBL/GenBank/DDBJ databases">
        <title>The Genome Sequence of Tsuchiyaea wingfieldii DSM 27421.</title>
        <authorList>
            <person name="Cuomo C."/>
            <person name="Passer A."/>
            <person name="Billmyre B."/>
            <person name="Heitman J."/>
        </authorList>
    </citation>
    <scope>NUCLEOTIDE SEQUENCE [LARGE SCALE GENOMIC DNA]</scope>
    <source>
        <strain evidence="1 2">DSM 27421</strain>
    </source>
</reference>
<dbReference type="AlphaFoldDB" id="A0A5D3B3F0"/>
<proteinExistence type="predicted"/>
<organism evidence="1 2">
    <name type="scientific">Cryptococcus floricola</name>
    <dbReference type="NCBI Taxonomy" id="2591691"/>
    <lineage>
        <taxon>Eukaryota</taxon>
        <taxon>Fungi</taxon>
        <taxon>Dikarya</taxon>
        <taxon>Basidiomycota</taxon>
        <taxon>Agaricomycotina</taxon>
        <taxon>Tremellomycetes</taxon>
        <taxon>Tremellales</taxon>
        <taxon>Cryptococcaceae</taxon>
        <taxon>Cryptococcus</taxon>
    </lineage>
</organism>
<dbReference type="EMBL" id="NIDF01000016">
    <property type="protein sequence ID" value="TYJ57129.1"/>
    <property type="molecule type" value="Genomic_DNA"/>
</dbReference>
<sequence length="498" mass="56365">MTRSILQSIASFASRHWNSSKASSEDAWAYPSSSSSAAQSAFSFKSTSSGVNIFSRFSSSNETGGDEELIFDERGANDIVRQFYPAWNGGRTSIPNIVYAFFLRFFGPSVTPIAREFGFGEKLELKDMKAALYPVWRVDGVAEGKVDIVHGEGQGQLKSPSPTLSMSVTEGYVPGNPFAPLSYLSFAVPPLYSDLPEYNPSKDHDQLKDYGLDIVPIPFTVSPLGLVNHVRRLIGKRTWDHWKIDEKKIEEKMLACYPIMFPIYIAEFEYDQGEDGKRRFNVFMDAHDESVKTCRVSWPPPPHLIEEGRFDRNYFVNPAPFMPASTIGLYPLPPTPRSALIAAQRTRLPELYGNFMSPPPDLDDPSQIPPSPMYAVQQAALEGEGIDWEDERIMSWSGAGREENGDWMELYEKTQKGIETLETMRSFSSNNPHPEDLKGLVITSPLERRAGHSMIERKSLKDMEDQLERDVKRMKRELEESKPVWLRAWEQKHKGVSK</sequence>
<evidence type="ECO:0000313" key="1">
    <source>
        <dbReference type="EMBL" id="TYJ57129.1"/>
    </source>
</evidence>
<gene>
    <name evidence="1" type="ORF">B9479_002230</name>
</gene>
<evidence type="ECO:0000313" key="2">
    <source>
        <dbReference type="Proteomes" id="UP000322245"/>
    </source>
</evidence>
<dbReference type="Proteomes" id="UP000322245">
    <property type="component" value="Unassembled WGS sequence"/>
</dbReference>
<comment type="caution">
    <text evidence="1">The sequence shown here is derived from an EMBL/GenBank/DDBJ whole genome shotgun (WGS) entry which is preliminary data.</text>
</comment>
<protein>
    <submittedName>
        <fullName evidence="1">Uncharacterized protein</fullName>
    </submittedName>
</protein>
<name>A0A5D3B3F0_9TREE</name>
<keyword evidence="2" id="KW-1185">Reference proteome</keyword>
<accession>A0A5D3B3F0</accession>